<dbReference type="InterPro" id="IPR006146">
    <property type="entry name" value="5'-Nucleotdase_CS"/>
</dbReference>
<dbReference type="PRINTS" id="PR01607">
    <property type="entry name" value="APYRASEFAMLY"/>
</dbReference>
<name>A0A969TVN3_9BACI</name>
<keyword evidence="6" id="KW-1185">Reference proteome</keyword>
<protein>
    <submittedName>
        <fullName evidence="5">Bifunctional metallophosphatase/5'-nucleotidase</fullName>
    </submittedName>
</protein>
<dbReference type="InterPro" id="IPR004843">
    <property type="entry name" value="Calcineurin-like_PHP"/>
</dbReference>
<dbReference type="PIRSF" id="PIRSF036361">
    <property type="entry name" value="YunD"/>
    <property type="match status" value="1"/>
</dbReference>
<dbReference type="GO" id="GO:0009166">
    <property type="term" value="P:nucleotide catabolic process"/>
    <property type="evidence" value="ECO:0007669"/>
    <property type="project" value="InterPro"/>
</dbReference>
<gene>
    <name evidence="5" type="ORF">HCN83_11895</name>
</gene>
<reference evidence="5 6" key="1">
    <citation type="submission" date="2020-03" db="EMBL/GenBank/DDBJ databases">
        <title>Assessment of the enzymatic potential of alkaline-tolerant lipase obtained from Bacillus luteus H11 (technogenic soil) for the bioremediation of saline soils contaminated with petroleum substances.</title>
        <authorList>
            <person name="Kalwasinska A."/>
        </authorList>
    </citation>
    <scope>NUCLEOTIDE SEQUENCE [LARGE SCALE GENOMIC DNA]</scope>
    <source>
        <strain evidence="5 6">H11</strain>
    </source>
</reference>
<dbReference type="Proteomes" id="UP000752012">
    <property type="component" value="Unassembled WGS sequence"/>
</dbReference>
<dbReference type="CDD" id="cd00845">
    <property type="entry name" value="MPP_UshA_N_like"/>
    <property type="match status" value="1"/>
</dbReference>
<dbReference type="Gene3D" id="3.60.21.10">
    <property type="match status" value="1"/>
</dbReference>
<dbReference type="SUPFAM" id="SSF56300">
    <property type="entry name" value="Metallo-dependent phosphatases"/>
    <property type="match status" value="1"/>
</dbReference>
<dbReference type="InterPro" id="IPR006179">
    <property type="entry name" value="5_nucleotidase/apyrase"/>
</dbReference>
<feature type="domain" description="5'-Nucleotidase C-terminal" evidence="4">
    <location>
        <begin position="288"/>
        <end position="360"/>
    </location>
</feature>
<keyword evidence="2" id="KW-0378">Hydrolase</keyword>
<dbReference type="InterPro" id="IPR036907">
    <property type="entry name" value="5'-Nucleotdase_C_sf"/>
</dbReference>
<dbReference type="PANTHER" id="PTHR11575:SF23">
    <property type="entry name" value="5-NUCLEOTIDASE FAMILY PROTEIN"/>
    <property type="match status" value="1"/>
</dbReference>
<dbReference type="AlphaFoldDB" id="A0A969TVN3"/>
<dbReference type="InterPro" id="IPR008334">
    <property type="entry name" value="5'-Nucleotdase_C"/>
</dbReference>
<evidence type="ECO:0000313" key="6">
    <source>
        <dbReference type="Proteomes" id="UP000752012"/>
    </source>
</evidence>
<feature type="domain" description="Calcineurin-like phosphoesterase" evidence="3">
    <location>
        <begin position="5"/>
        <end position="204"/>
    </location>
</feature>
<dbReference type="PANTHER" id="PTHR11575">
    <property type="entry name" value="5'-NUCLEOTIDASE-RELATED"/>
    <property type="match status" value="1"/>
</dbReference>
<dbReference type="InterPro" id="IPR011240">
    <property type="entry name" value="Pesterase_YunD"/>
</dbReference>
<organism evidence="5 6">
    <name type="scientific">Alkalicoccus luteus</name>
    <dbReference type="NCBI Taxonomy" id="1237094"/>
    <lineage>
        <taxon>Bacteria</taxon>
        <taxon>Bacillati</taxon>
        <taxon>Bacillota</taxon>
        <taxon>Bacilli</taxon>
        <taxon>Bacillales</taxon>
        <taxon>Bacillaceae</taxon>
        <taxon>Alkalicoccus</taxon>
    </lineage>
</organism>
<comment type="caution">
    <text evidence="5">The sequence shown here is derived from an EMBL/GenBank/DDBJ whole genome shotgun (WGS) entry which is preliminary data.</text>
</comment>
<dbReference type="EMBL" id="JAATHJ010000019">
    <property type="protein sequence ID" value="NJP38287.1"/>
    <property type="molecule type" value="Genomic_DNA"/>
</dbReference>
<evidence type="ECO:0000256" key="2">
    <source>
        <dbReference type="RuleBase" id="RU362119"/>
    </source>
</evidence>
<dbReference type="GO" id="GO:0000166">
    <property type="term" value="F:nucleotide binding"/>
    <property type="evidence" value="ECO:0007669"/>
    <property type="project" value="UniProtKB-KW"/>
</dbReference>
<dbReference type="PROSITE" id="PS00785">
    <property type="entry name" value="5_NUCLEOTIDASE_1"/>
    <property type="match status" value="1"/>
</dbReference>
<keyword evidence="1" id="KW-0732">Signal</keyword>
<dbReference type="Gene3D" id="3.90.780.10">
    <property type="entry name" value="5'-Nucleotidase, C-terminal domain"/>
    <property type="match status" value="1"/>
</dbReference>
<accession>A0A969TVN3</accession>
<dbReference type="Pfam" id="PF00149">
    <property type="entry name" value="Metallophos"/>
    <property type="match status" value="1"/>
</dbReference>
<comment type="similarity">
    <text evidence="2">Belongs to the 5'-nucleotidase family.</text>
</comment>
<evidence type="ECO:0000313" key="5">
    <source>
        <dbReference type="EMBL" id="NJP38287.1"/>
    </source>
</evidence>
<dbReference type="GO" id="GO:0030288">
    <property type="term" value="C:outer membrane-bounded periplasmic space"/>
    <property type="evidence" value="ECO:0007669"/>
    <property type="project" value="TreeGrafter"/>
</dbReference>
<dbReference type="Pfam" id="PF02872">
    <property type="entry name" value="5_nucleotid_C"/>
    <property type="match status" value="1"/>
</dbReference>
<sequence length="457" mass="51454">MATVTILHTNDLHSELDQWPSAAALLKQKRKEAEARAEHVLLYDIGDHCDRVHPLTEGLMGRGNTELLNEMRYDAVTIGNNEGITLPKKALESLYENANFDVLVANLFHPDGSRPAWCKPWELYTLPNGYRLAVVGLTIPFYQFYEELGWKVEDPLKEMGGLLPEMKLKADGIICLSHLGLRLDRELAEAFPDISIILGAHTHHVLENGELHHQTWIHQCGRSASHVGEISIKAEQGSPVHVENIHTHEVKGVKGDGETGRHLERLEAEALPQLYHPVAELPEALHVSWYEPSPLTALAAQGLREWCGADAAMFNAGLLLNSLPAGQITRHHLHQICPHPINPAVVKIEGTDLKKIIRLSNEETMIHYRLRGYGFRGKVLGMTAFYGREGFINGDAERLIEDRRIYSLAVPDLFTFSHLYPLMNDLHSKQYFMPEFLRDVLAWKLETTYGKASPVTK</sequence>
<evidence type="ECO:0000259" key="4">
    <source>
        <dbReference type="Pfam" id="PF02872"/>
    </source>
</evidence>
<dbReference type="RefSeq" id="WP_168007611.1">
    <property type="nucleotide sequence ID" value="NZ_JAATHJ010000019.1"/>
</dbReference>
<dbReference type="SUPFAM" id="SSF55816">
    <property type="entry name" value="5'-nucleotidase (syn. UDP-sugar hydrolase), C-terminal domain"/>
    <property type="match status" value="1"/>
</dbReference>
<dbReference type="InterPro" id="IPR029052">
    <property type="entry name" value="Metallo-depent_PP-like"/>
</dbReference>
<keyword evidence="2" id="KW-0547">Nucleotide-binding</keyword>
<dbReference type="GO" id="GO:0008253">
    <property type="term" value="F:5'-nucleotidase activity"/>
    <property type="evidence" value="ECO:0007669"/>
    <property type="project" value="TreeGrafter"/>
</dbReference>
<dbReference type="GO" id="GO:0008768">
    <property type="term" value="F:UDP-sugar diphosphatase activity"/>
    <property type="evidence" value="ECO:0007669"/>
    <property type="project" value="TreeGrafter"/>
</dbReference>
<proteinExistence type="inferred from homology"/>
<dbReference type="GO" id="GO:0046872">
    <property type="term" value="F:metal ion binding"/>
    <property type="evidence" value="ECO:0007669"/>
    <property type="project" value="InterPro"/>
</dbReference>
<evidence type="ECO:0000259" key="3">
    <source>
        <dbReference type="Pfam" id="PF00149"/>
    </source>
</evidence>
<evidence type="ECO:0000256" key="1">
    <source>
        <dbReference type="ARBA" id="ARBA00022729"/>
    </source>
</evidence>